<comment type="caution">
    <text evidence="4">The sequence shown here is derived from an EMBL/GenBank/DDBJ whole genome shotgun (WGS) entry which is preliminary data.</text>
</comment>
<name>A0A2V3VCL6_9SPHN</name>
<dbReference type="Gene3D" id="3.40.630.30">
    <property type="match status" value="1"/>
</dbReference>
<dbReference type="RefSeq" id="WP_110297656.1">
    <property type="nucleotide sequence ID" value="NZ_QJJM01000002.1"/>
</dbReference>
<dbReference type="PANTHER" id="PTHR43072:SF23">
    <property type="entry name" value="UPF0039 PROTEIN C11D3.02C"/>
    <property type="match status" value="1"/>
</dbReference>
<keyword evidence="5" id="KW-1185">Reference proteome</keyword>
<dbReference type="InterPro" id="IPR016181">
    <property type="entry name" value="Acyl_CoA_acyltransferase"/>
</dbReference>
<dbReference type="AlphaFoldDB" id="A0A2V3VCL6"/>
<evidence type="ECO:0000256" key="2">
    <source>
        <dbReference type="ARBA" id="ARBA00023315"/>
    </source>
</evidence>
<feature type="domain" description="N-acetyltransferase" evidence="3">
    <location>
        <begin position="4"/>
        <end position="164"/>
    </location>
</feature>
<keyword evidence="1 4" id="KW-0808">Transferase</keyword>
<protein>
    <submittedName>
        <fullName evidence="4">Phosphinothricin acetyltransferase</fullName>
    </submittedName>
</protein>
<dbReference type="GO" id="GO:0016747">
    <property type="term" value="F:acyltransferase activity, transferring groups other than amino-acyl groups"/>
    <property type="evidence" value="ECO:0007669"/>
    <property type="project" value="InterPro"/>
</dbReference>
<gene>
    <name evidence="4" type="ORF">C7451_102263</name>
</gene>
<dbReference type="Pfam" id="PF13420">
    <property type="entry name" value="Acetyltransf_4"/>
    <property type="match status" value="1"/>
</dbReference>
<evidence type="ECO:0000313" key="4">
    <source>
        <dbReference type="EMBL" id="PXW78591.1"/>
    </source>
</evidence>
<accession>A0A2V3VCL6</accession>
<dbReference type="InterPro" id="IPR000182">
    <property type="entry name" value="GNAT_dom"/>
</dbReference>
<dbReference type="EMBL" id="QJJM01000002">
    <property type="protein sequence ID" value="PXW78591.1"/>
    <property type="molecule type" value="Genomic_DNA"/>
</dbReference>
<keyword evidence="2" id="KW-0012">Acyltransferase</keyword>
<dbReference type="Proteomes" id="UP000248014">
    <property type="component" value="Unassembled WGS sequence"/>
</dbReference>
<dbReference type="OrthoDB" id="5459937at2"/>
<proteinExistence type="predicted"/>
<reference evidence="4 5" key="1">
    <citation type="submission" date="2018-05" db="EMBL/GenBank/DDBJ databases">
        <title>Genomic Encyclopedia of Type Strains, Phase IV (KMG-IV): sequencing the most valuable type-strain genomes for metagenomic binning, comparative biology and taxonomic classification.</title>
        <authorList>
            <person name="Goeker M."/>
        </authorList>
    </citation>
    <scope>NUCLEOTIDE SEQUENCE [LARGE SCALE GENOMIC DNA]</scope>
    <source>
        <strain evidence="4 5">DSM 3183</strain>
    </source>
</reference>
<evidence type="ECO:0000259" key="3">
    <source>
        <dbReference type="PROSITE" id="PS51186"/>
    </source>
</evidence>
<dbReference type="PANTHER" id="PTHR43072">
    <property type="entry name" value="N-ACETYLTRANSFERASE"/>
    <property type="match status" value="1"/>
</dbReference>
<dbReference type="NCBIfam" id="NF040504">
    <property type="entry name" value="resist_ArsN1b"/>
    <property type="match status" value="1"/>
</dbReference>
<evidence type="ECO:0000256" key="1">
    <source>
        <dbReference type="ARBA" id="ARBA00022679"/>
    </source>
</evidence>
<dbReference type="PROSITE" id="PS51186">
    <property type="entry name" value="GNAT"/>
    <property type="match status" value="1"/>
</dbReference>
<sequence length="164" mass="17988">MAAFDIRDGHPDDGAELAAIYAPHVENSWVSFETEAPDAGEMARRIAEYGRSHAWLVAERDGVILGYAYASPHRVRAAYATSADIAIYIADHARGQGVGRALYTALFDRLRTKSIHAVFAGIALPNPASIALHEAMGMAPVGIYREVGWKLGAWRDVGWWQRLL</sequence>
<dbReference type="CDD" id="cd04301">
    <property type="entry name" value="NAT_SF"/>
    <property type="match status" value="1"/>
</dbReference>
<organism evidence="4 5">
    <name type="scientific">Blastomonas natatoria</name>
    <dbReference type="NCBI Taxonomy" id="34015"/>
    <lineage>
        <taxon>Bacteria</taxon>
        <taxon>Pseudomonadati</taxon>
        <taxon>Pseudomonadota</taxon>
        <taxon>Alphaproteobacteria</taxon>
        <taxon>Sphingomonadales</taxon>
        <taxon>Sphingomonadaceae</taxon>
        <taxon>Blastomonas</taxon>
    </lineage>
</organism>
<dbReference type="SUPFAM" id="SSF55729">
    <property type="entry name" value="Acyl-CoA N-acyltransferases (Nat)"/>
    <property type="match status" value="1"/>
</dbReference>
<evidence type="ECO:0000313" key="5">
    <source>
        <dbReference type="Proteomes" id="UP000248014"/>
    </source>
</evidence>